<dbReference type="Pfam" id="PF02272">
    <property type="entry name" value="DHHA1"/>
    <property type="match status" value="1"/>
</dbReference>
<dbReference type="AlphaFoldDB" id="A0A225UIK7"/>
<name>A0A225UIK7_9STRA</name>
<keyword evidence="3" id="KW-1185">Reference proteome</keyword>
<organism evidence="2 3">
    <name type="scientific">Phytophthora megakarya</name>
    <dbReference type="NCBI Taxonomy" id="4795"/>
    <lineage>
        <taxon>Eukaryota</taxon>
        <taxon>Sar</taxon>
        <taxon>Stramenopiles</taxon>
        <taxon>Oomycota</taxon>
        <taxon>Peronosporomycetes</taxon>
        <taxon>Peronosporales</taxon>
        <taxon>Peronosporaceae</taxon>
        <taxon>Phytophthora</taxon>
    </lineage>
</organism>
<dbReference type="InterPro" id="IPR003156">
    <property type="entry name" value="DHHA1_dom"/>
</dbReference>
<gene>
    <name evidence="2" type="ORF">PHMEG_00038027</name>
</gene>
<evidence type="ECO:0000313" key="3">
    <source>
        <dbReference type="Proteomes" id="UP000198211"/>
    </source>
</evidence>
<proteinExistence type="predicted"/>
<dbReference type="OrthoDB" id="10465301at2759"/>
<dbReference type="STRING" id="4795.A0A225UIK7"/>
<accession>A0A225UIK7</accession>
<evidence type="ECO:0000259" key="1">
    <source>
        <dbReference type="Pfam" id="PF02272"/>
    </source>
</evidence>
<comment type="caution">
    <text evidence="2">The sequence shown here is derived from an EMBL/GenBank/DDBJ whole genome shotgun (WGS) entry which is preliminary data.</text>
</comment>
<dbReference type="Proteomes" id="UP000198211">
    <property type="component" value="Unassembled WGS sequence"/>
</dbReference>
<keyword evidence="2" id="KW-0436">Ligase</keyword>
<feature type="domain" description="DHHA1" evidence="1">
    <location>
        <begin position="56"/>
        <end position="132"/>
    </location>
</feature>
<dbReference type="Gene3D" id="3.10.310.40">
    <property type="match status" value="1"/>
</dbReference>
<sequence>MQKQMKQLESRAQALGDVLATLPSAPLASGSIDGAISVPSVDLHALDIPSGGEFSKVLKRRAEYLADQAASDSVLLVLLGSQIACIANAEANVHAGKLLQQVVKPLGGRGGGNASFAQGSVPADLTVQEFARRVLGQE</sequence>
<dbReference type="GO" id="GO:0003676">
    <property type="term" value="F:nucleic acid binding"/>
    <property type="evidence" value="ECO:0007669"/>
    <property type="project" value="InterPro"/>
</dbReference>
<dbReference type="EMBL" id="NBNE01017262">
    <property type="protein sequence ID" value="OWY92813.1"/>
    <property type="molecule type" value="Genomic_DNA"/>
</dbReference>
<reference evidence="3" key="1">
    <citation type="submission" date="2017-03" db="EMBL/GenBank/DDBJ databases">
        <title>Phytopthora megakarya and P. palmivora, two closely related causual agents of cacao black pod achieved similar genome size and gene model numbers by different mechanisms.</title>
        <authorList>
            <person name="Ali S."/>
            <person name="Shao J."/>
            <person name="Larry D.J."/>
            <person name="Kronmiller B."/>
            <person name="Shen D."/>
            <person name="Strem M.D."/>
            <person name="Melnick R.L."/>
            <person name="Guiltinan M.J."/>
            <person name="Tyler B.M."/>
            <person name="Meinhardt L.W."/>
            <person name="Bailey B.A."/>
        </authorList>
    </citation>
    <scope>NUCLEOTIDE SEQUENCE [LARGE SCALE GENOMIC DNA]</scope>
    <source>
        <strain evidence="3">zdho120</strain>
    </source>
</reference>
<dbReference type="GO" id="GO:0016874">
    <property type="term" value="F:ligase activity"/>
    <property type="evidence" value="ECO:0007669"/>
    <property type="project" value="UniProtKB-KW"/>
</dbReference>
<protein>
    <submittedName>
        <fullName evidence="2">Alanine-tRNA ligase</fullName>
    </submittedName>
</protein>
<evidence type="ECO:0000313" key="2">
    <source>
        <dbReference type="EMBL" id="OWY92813.1"/>
    </source>
</evidence>